<feature type="binding site" evidence="8">
    <location>
        <position position="391"/>
    </location>
    <ligand>
        <name>substrate</name>
    </ligand>
</feature>
<proteinExistence type="inferred from homology"/>
<dbReference type="GO" id="GO:0046872">
    <property type="term" value="F:metal ion binding"/>
    <property type="evidence" value="ECO:0007669"/>
    <property type="project" value="UniProtKB-KW"/>
</dbReference>
<comment type="pathway">
    <text evidence="6">Amino-acid biosynthesis; L-histidine biosynthesis; L-histidine from 5-phospho-alpha-D-ribose 1-diphosphate: step 9/9.</text>
</comment>
<protein>
    <recommendedName>
        <fullName evidence="2 6">Histidinol dehydrogenase</fullName>
        <shortName evidence="6">HDH</shortName>
        <ecNumber evidence="6">1.1.1.23</ecNumber>
    </recommendedName>
</protein>
<feature type="binding site" evidence="8">
    <location>
        <position position="386"/>
    </location>
    <ligand>
        <name>substrate</name>
    </ligand>
</feature>
<comment type="similarity">
    <text evidence="1 6 10">Belongs to the histidinol dehydrogenase family.</text>
</comment>
<dbReference type="PRINTS" id="PR00083">
    <property type="entry name" value="HOLDHDRGNASE"/>
</dbReference>
<dbReference type="InterPro" id="IPR001692">
    <property type="entry name" value="Histidinol_DH_CS"/>
</dbReference>
<feature type="binding site" evidence="9">
    <location>
        <position position="245"/>
    </location>
    <ligand>
        <name>Zn(2+)</name>
        <dbReference type="ChEBI" id="CHEBI:29105"/>
    </ligand>
</feature>
<dbReference type="Pfam" id="PF00815">
    <property type="entry name" value="Histidinol_dh"/>
    <property type="match status" value="1"/>
</dbReference>
<dbReference type="Gene3D" id="3.40.50.1980">
    <property type="entry name" value="Nitrogenase molybdenum iron protein domain"/>
    <property type="match status" value="2"/>
</dbReference>
<feature type="binding site" evidence="8">
    <location>
        <position position="245"/>
    </location>
    <ligand>
        <name>substrate</name>
    </ligand>
</feature>
<reference evidence="12" key="1">
    <citation type="journal article" date="2020" name="mSystems">
        <title>Genome- and Community-Level Interaction Insights into Carbon Utilization and Element Cycling Functions of Hydrothermarchaeota in Hydrothermal Sediment.</title>
        <authorList>
            <person name="Zhou Z."/>
            <person name="Liu Y."/>
            <person name="Xu W."/>
            <person name="Pan J."/>
            <person name="Luo Z.H."/>
            <person name="Li M."/>
        </authorList>
    </citation>
    <scope>NUCLEOTIDE SEQUENCE [LARGE SCALE GENOMIC DNA]</scope>
    <source>
        <strain evidence="12">SpSt-637</strain>
        <strain evidence="11">SpSt-667</strain>
    </source>
</reference>
<keyword evidence="6" id="KW-0520">NAD</keyword>
<evidence type="ECO:0000256" key="2">
    <source>
        <dbReference type="ARBA" id="ARBA00016531"/>
    </source>
</evidence>
<feature type="binding site" evidence="9">
    <location>
        <position position="248"/>
    </location>
    <ligand>
        <name>Zn(2+)</name>
        <dbReference type="ChEBI" id="CHEBI:29105"/>
    </ligand>
</feature>
<feature type="binding site" evidence="9">
    <location>
        <position position="333"/>
    </location>
    <ligand>
        <name>Zn(2+)</name>
        <dbReference type="ChEBI" id="CHEBI:29105"/>
    </ligand>
</feature>
<evidence type="ECO:0000256" key="3">
    <source>
        <dbReference type="ARBA" id="ARBA00022723"/>
    </source>
</evidence>
<dbReference type="PROSITE" id="PS00611">
    <property type="entry name" value="HISOL_DEHYDROGENASE"/>
    <property type="match status" value="1"/>
</dbReference>
<dbReference type="GO" id="GO:0051287">
    <property type="term" value="F:NAD binding"/>
    <property type="evidence" value="ECO:0007669"/>
    <property type="project" value="InterPro"/>
</dbReference>
<keyword evidence="5 6" id="KW-0560">Oxidoreductase</keyword>
<comment type="caution">
    <text evidence="12">The sequence shown here is derived from an EMBL/GenBank/DDBJ whole genome shotgun (WGS) entry which is preliminary data.</text>
</comment>
<dbReference type="GO" id="GO:0005737">
    <property type="term" value="C:cytoplasm"/>
    <property type="evidence" value="ECO:0007669"/>
    <property type="project" value="TreeGrafter"/>
</dbReference>
<dbReference type="PANTHER" id="PTHR21256">
    <property type="entry name" value="HISTIDINOL DEHYDROGENASE HDH"/>
    <property type="match status" value="1"/>
</dbReference>
<evidence type="ECO:0000256" key="6">
    <source>
        <dbReference type="PIRNR" id="PIRNR000099"/>
    </source>
</evidence>
<dbReference type="CDD" id="cd06572">
    <property type="entry name" value="Histidinol_dh"/>
    <property type="match status" value="1"/>
</dbReference>
<organism evidence="12">
    <name type="scientific">Ignisphaera aggregans</name>
    <dbReference type="NCBI Taxonomy" id="334771"/>
    <lineage>
        <taxon>Archaea</taxon>
        <taxon>Thermoproteota</taxon>
        <taxon>Thermoprotei</taxon>
        <taxon>Desulfurococcales</taxon>
        <taxon>Desulfurococcaceae</taxon>
        <taxon>Ignisphaera</taxon>
    </lineage>
</organism>
<dbReference type="Gene3D" id="1.20.5.1300">
    <property type="match status" value="1"/>
</dbReference>
<feature type="active site" description="Proton acceptor" evidence="7">
    <location>
        <position position="300"/>
    </location>
</feature>
<feature type="binding site" evidence="8">
    <location>
        <position position="301"/>
    </location>
    <ligand>
        <name>substrate</name>
    </ligand>
</feature>
<dbReference type="GO" id="GO:0000105">
    <property type="term" value="P:L-histidine biosynthetic process"/>
    <property type="evidence" value="ECO:0007669"/>
    <property type="project" value="UniProtKB-UniRule"/>
</dbReference>
<evidence type="ECO:0000313" key="11">
    <source>
        <dbReference type="EMBL" id="HGQ35462.1"/>
    </source>
</evidence>
<evidence type="ECO:0000256" key="5">
    <source>
        <dbReference type="ARBA" id="ARBA00023002"/>
    </source>
</evidence>
<accession>A0A7C4NMQ8</accession>
<dbReference type="AlphaFoldDB" id="A0A7C4NMQ8"/>
<dbReference type="InterPro" id="IPR016161">
    <property type="entry name" value="Ald_DH/histidinol_DH"/>
</dbReference>
<feature type="binding site" evidence="8">
    <location>
        <position position="248"/>
    </location>
    <ligand>
        <name>substrate</name>
    </ligand>
</feature>
<evidence type="ECO:0000256" key="1">
    <source>
        <dbReference type="ARBA" id="ARBA00010178"/>
    </source>
</evidence>
<gene>
    <name evidence="12" type="primary">hisD</name>
    <name evidence="12" type="ORF">ENU08_04000</name>
    <name evidence="11" type="ORF">ENU41_02130</name>
</gene>
<sequence>MTVYRGLPSSRPLEIEKVLDVVKGIVDYVKSFGDKALIEFTKRFDGVEIDSVTLDRDQLNKCCRDLDTSIKNALNKVYDFLVKVHELCKPRDIIVEINGVKLGYVWRSIESVGIYVPGGRKAYPSTLLMAGVPAKVAKVNKLYVTSPPTPNGCLNPAVAYLSILLEVEEVYRIGGAHAIAALAYGTESVKKVQKIVGPGNIYVQAAKYLVQQVVAIDGIEGPTELVVIADDNADPKTIAVDMMAQAEHGYGSMVALISVSEEVTLEVSKILEQDTDHDYYVAVVDDVMKAIDIANSLAPEHLSLHIRDAHKYIPYIVNAGAVSISREPPALIDYIGPNHILPTNRWATSRGALSVFDFLKPVSVILDSSSIDSDLLKSVILIAEYEGFSVHGRSVGLRFKRSTR</sequence>
<comment type="cofactor">
    <cofactor evidence="9">
        <name>Zn(2+)</name>
        <dbReference type="ChEBI" id="CHEBI:29105"/>
    </cofactor>
    <text evidence="9">Binds 1 zinc ion per subunit.</text>
</comment>
<comment type="catalytic activity">
    <reaction evidence="6">
        <text>L-histidinol + 2 NAD(+) + H2O = L-histidine + 2 NADH + 3 H(+)</text>
        <dbReference type="Rhea" id="RHEA:20641"/>
        <dbReference type="ChEBI" id="CHEBI:15377"/>
        <dbReference type="ChEBI" id="CHEBI:15378"/>
        <dbReference type="ChEBI" id="CHEBI:57540"/>
        <dbReference type="ChEBI" id="CHEBI:57595"/>
        <dbReference type="ChEBI" id="CHEBI:57699"/>
        <dbReference type="ChEBI" id="CHEBI:57945"/>
        <dbReference type="EC" id="1.1.1.23"/>
    </reaction>
</comment>
<evidence type="ECO:0000256" key="4">
    <source>
        <dbReference type="ARBA" id="ARBA00022833"/>
    </source>
</evidence>
<dbReference type="PANTHER" id="PTHR21256:SF2">
    <property type="entry name" value="HISTIDINE BIOSYNTHESIS TRIFUNCTIONAL PROTEIN"/>
    <property type="match status" value="1"/>
</dbReference>
<dbReference type="InterPro" id="IPR022695">
    <property type="entry name" value="Histidinol_DH_monofunct"/>
</dbReference>
<name>A0A7C4NMQ8_9CREN</name>
<feature type="active site" description="Proton acceptor" evidence="7">
    <location>
        <position position="301"/>
    </location>
</feature>
<evidence type="ECO:0000256" key="7">
    <source>
        <dbReference type="PIRSR" id="PIRSR000099-1"/>
    </source>
</evidence>
<comment type="function">
    <text evidence="6">Catalyzes the sequential NAD-dependent oxidations of L-histidinol to L-histidinaldehyde and then to L-histidine.</text>
</comment>
<evidence type="ECO:0000256" key="9">
    <source>
        <dbReference type="PIRSR" id="PIRSR000099-4"/>
    </source>
</evidence>
<dbReference type="PIRSF" id="PIRSF000099">
    <property type="entry name" value="Histidinol_dh"/>
    <property type="match status" value="1"/>
</dbReference>
<dbReference type="GO" id="GO:0004399">
    <property type="term" value="F:histidinol dehydrogenase activity"/>
    <property type="evidence" value="ECO:0007669"/>
    <property type="project" value="UniProtKB-UniRule"/>
</dbReference>
<keyword evidence="6" id="KW-0368">Histidine biosynthesis</keyword>
<keyword evidence="6" id="KW-0028">Amino-acid biosynthesis</keyword>
<dbReference type="UniPathway" id="UPA00031">
    <property type="reaction ID" value="UER00014"/>
</dbReference>
<dbReference type="NCBIfam" id="TIGR00069">
    <property type="entry name" value="hisD"/>
    <property type="match status" value="1"/>
</dbReference>
<evidence type="ECO:0000313" key="12">
    <source>
        <dbReference type="EMBL" id="HGQ64388.1"/>
    </source>
</evidence>
<keyword evidence="4 9" id="KW-0862">Zinc</keyword>
<evidence type="ECO:0000256" key="8">
    <source>
        <dbReference type="PIRSR" id="PIRSR000099-3"/>
    </source>
</evidence>
<dbReference type="InterPro" id="IPR012131">
    <property type="entry name" value="Hstdl_DH"/>
</dbReference>
<evidence type="ECO:0000256" key="10">
    <source>
        <dbReference type="RuleBase" id="RU004175"/>
    </source>
</evidence>
<dbReference type="SUPFAM" id="SSF53720">
    <property type="entry name" value="ALDH-like"/>
    <property type="match status" value="1"/>
</dbReference>
<feature type="binding site" evidence="8">
    <location>
        <position position="333"/>
    </location>
    <ligand>
        <name>substrate</name>
    </ligand>
</feature>
<feature type="binding site" evidence="8">
    <location>
        <position position="223"/>
    </location>
    <ligand>
        <name>substrate</name>
    </ligand>
</feature>
<feature type="binding site" evidence="9">
    <location>
        <position position="391"/>
    </location>
    <ligand>
        <name>Zn(2+)</name>
        <dbReference type="ChEBI" id="CHEBI:29105"/>
    </ligand>
</feature>
<dbReference type="EC" id="1.1.1.23" evidence="6"/>
<keyword evidence="3 9" id="KW-0479">Metal-binding</keyword>
<dbReference type="EMBL" id="DTCK01000012">
    <property type="protein sequence ID" value="HGQ35462.1"/>
    <property type="molecule type" value="Genomic_DNA"/>
</dbReference>
<dbReference type="FunFam" id="3.40.50.1980:FF:000001">
    <property type="entry name" value="Histidinol dehydrogenase"/>
    <property type="match status" value="1"/>
</dbReference>
<dbReference type="EMBL" id="DTBD01000028">
    <property type="protein sequence ID" value="HGQ64388.1"/>
    <property type="molecule type" value="Genomic_DNA"/>
</dbReference>